<organism evidence="1 2">
    <name type="scientific">Lithospermum erythrorhizon</name>
    <name type="common">Purple gromwell</name>
    <name type="synonym">Lithospermum officinale var. erythrorhizon</name>
    <dbReference type="NCBI Taxonomy" id="34254"/>
    <lineage>
        <taxon>Eukaryota</taxon>
        <taxon>Viridiplantae</taxon>
        <taxon>Streptophyta</taxon>
        <taxon>Embryophyta</taxon>
        <taxon>Tracheophyta</taxon>
        <taxon>Spermatophyta</taxon>
        <taxon>Magnoliopsida</taxon>
        <taxon>eudicotyledons</taxon>
        <taxon>Gunneridae</taxon>
        <taxon>Pentapetalae</taxon>
        <taxon>asterids</taxon>
        <taxon>lamiids</taxon>
        <taxon>Boraginales</taxon>
        <taxon>Boraginaceae</taxon>
        <taxon>Boraginoideae</taxon>
        <taxon>Lithospermeae</taxon>
        <taxon>Lithospermum</taxon>
    </lineage>
</organism>
<dbReference type="Proteomes" id="UP001454036">
    <property type="component" value="Unassembled WGS sequence"/>
</dbReference>
<proteinExistence type="predicted"/>
<reference evidence="1 2" key="1">
    <citation type="submission" date="2024-01" db="EMBL/GenBank/DDBJ databases">
        <title>The complete chloroplast genome sequence of Lithospermum erythrorhizon: insights into the phylogenetic relationship among Boraginaceae species and the maternal lineages of purple gromwells.</title>
        <authorList>
            <person name="Okada T."/>
            <person name="Watanabe K."/>
        </authorList>
    </citation>
    <scope>NUCLEOTIDE SEQUENCE [LARGE SCALE GENOMIC DNA]</scope>
</reference>
<evidence type="ECO:0000313" key="2">
    <source>
        <dbReference type="Proteomes" id="UP001454036"/>
    </source>
</evidence>
<keyword evidence="2" id="KW-1185">Reference proteome</keyword>
<accession>A0AAV3RUL9</accession>
<gene>
    <name evidence="1" type="ORF">LIER_31608</name>
</gene>
<dbReference type="EMBL" id="BAABME010011809">
    <property type="protein sequence ID" value="GAA0184320.1"/>
    <property type="molecule type" value="Genomic_DNA"/>
</dbReference>
<evidence type="ECO:0000313" key="1">
    <source>
        <dbReference type="EMBL" id="GAA0184320.1"/>
    </source>
</evidence>
<dbReference type="AlphaFoldDB" id="A0AAV3RUL9"/>
<sequence>MPSFLLKNCLLRKDVLWALSVQSLARVHETFSHFQLKGSYAFAFQCDKANLARNELEARKSDLDRLLGEAHSARDKVAHQLDKLSWMFKDIQGIRYGLITHLRLRVEGSILASKWCEI</sequence>
<protein>
    <submittedName>
        <fullName evidence="1">Uncharacterized protein</fullName>
    </submittedName>
</protein>
<comment type="caution">
    <text evidence="1">The sequence shown here is derived from an EMBL/GenBank/DDBJ whole genome shotgun (WGS) entry which is preliminary data.</text>
</comment>
<name>A0AAV3RUL9_LITER</name>